<evidence type="ECO:0000313" key="12">
    <source>
        <dbReference type="Proteomes" id="UP001266305"/>
    </source>
</evidence>
<keyword evidence="3" id="KW-0403">Intermediate filament</keyword>
<sequence length="116" mass="12976">MKAGLEGTLAETEARFGAQLAEIQARISGIEAQLGNVRADSEQQNQEYHRLLDVKSRLGDRHLPQPAGGPGRSLQQPVRLRGPLSRQQARGFCCPSEGVSWVRRWEGRDPYPQRFP</sequence>
<feature type="region of interest" description="Disordered" evidence="9">
    <location>
        <begin position="57"/>
        <end position="91"/>
    </location>
</feature>
<protein>
    <recommendedName>
        <fullName evidence="6">Keratin, type I cytoskeletal 19</fullName>
    </recommendedName>
    <alternativeName>
        <fullName evidence="7">Cytokeratin-19</fullName>
    </alternativeName>
    <alternativeName>
        <fullName evidence="8">Keratin-19</fullName>
    </alternativeName>
</protein>
<reference evidence="11 12" key="1">
    <citation type="submission" date="2023-05" db="EMBL/GenBank/DDBJ databases">
        <title>B98-5 Cell Line De Novo Hybrid Assembly: An Optical Mapping Approach.</title>
        <authorList>
            <person name="Kananen K."/>
            <person name="Auerbach J.A."/>
            <person name="Kautto E."/>
            <person name="Blachly J.S."/>
        </authorList>
    </citation>
    <scope>NUCLEOTIDE SEQUENCE [LARGE SCALE GENOMIC DNA]</scope>
    <source>
        <strain evidence="11">B95-8</strain>
        <tissue evidence="11">Cell line</tissue>
    </source>
</reference>
<dbReference type="EMBL" id="JASSZA010000015">
    <property type="protein sequence ID" value="KAK2093061.1"/>
    <property type="molecule type" value="Genomic_DNA"/>
</dbReference>
<evidence type="ECO:0000256" key="3">
    <source>
        <dbReference type="ARBA" id="ARBA00022754"/>
    </source>
</evidence>
<evidence type="ECO:0000256" key="8">
    <source>
        <dbReference type="ARBA" id="ARBA00042489"/>
    </source>
</evidence>
<evidence type="ECO:0000259" key="10">
    <source>
        <dbReference type="Pfam" id="PF00038"/>
    </source>
</evidence>
<gene>
    <name evidence="11" type="ORF">P7K49_029590</name>
</gene>
<dbReference type="SUPFAM" id="SSF64593">
    <property type="entry name" value="Intermediate filament protein, coiled coil region"/>
    <property type="match status" value="1"/>
</dbReference>
<dbReference type="InterPro" id="IPR039008">
    <property type="entry name" value="IF_rod_dom"/>
</dbReference>
<dbReference type="Gene3D" id="1.20.5.170">
    <property type="match status" value="1"/>
</dbReference>
<comment type="caution">
    <text evidence="11">The sequence shown here is derived from an EMBL/GenBank/DDBJ whole genome shotgun (WGS) entry which is preliminary data.</text>
</comment>
<evidence type="ECO:0000313" key="11">
    <source>
        <dbReference type="EMBL" id="KAK2093061.1"/>
    </source>
</evidence>
<keyword evidence="1" id="KW-0597">Phosphoprotein</keyword>
<evidence type="ECO:0000256" key="9">
    <source>
        <dbReference type="SAM" id="MobiDB-lite"/>
    </source>
</evidence>
<evidence type="ECO:0000256" key="2">
    <source>
        <dbReference type="ARBA" id="ARBA00022744"/>
    </source>
</evidence>
<evidence type="ECO:0000256" key="7">
    <source>
        <dbReference type="ARBA" id="ARBA00041710"/>
    </source>
</evidence>
<keyword evidence="12" id="KW-1185">Reference proteome</keyword>
<accession>A0ABQ9U7P3</accession>
<evidence type="ECO:0000256" key="4">
    <source>
        <dbReference type="ARBA" id="ARBA00023054"/>
    </source>
</evidence>
<evidence type="ECO:0000256" key="6">
    <source>
        <dbReference type="ARBA" id="ARBA00040324"/>
    </source>
</evidence>
<keyword evidence="2" id="KW-0416">Keratin</keyword>
<dbReference type="PANTHER" id="PTHR23239">
    <property type="entry name" value="INTERMEDIATE FILAMENT"/>
    <property type="match status" value="1"/>
</dbReference>
<dbReference type="InterPro" id="IPR002957">
    <property type="entry name" value="Keratin_I"/>
</dbReference>
<evidence type="ECO:0000256" key="1">
    <source>
        <dbReference type="ARBA" id="ARBA00022553"/>
    </source>
</evidence>
<dbReference type="Pfam" id="PF00038">
    <property type="entry name" value="Filament"/>
    <property type="match status" value="1"/>
</dbReference>
<feature type="domain" description="IF rod" evidence="10">
    <location>
        <begin position="2"/>
        <end position="58"/>
    </location>
</feature>
<keyword evidence="4" id="KW-0175">Coiled coil</keyword>
<dbReference type="PANTHER" id="PTHR23239:SF14">
    <property type="entry name" value="KERATIN, TYPE I CYTOSKELETAL 19"/>
    <property type="match status" value="1"/>
</dbReference>
<organism evidence="11 12">
    <name type="scientific">Saguinus oedipus</name>
    <name type="common">Cotton-top tamarin</name>
    <name type="synonym">Oedipomidas oedipus</name>
    <dbReference type="NCBI Taxonomy" id="9490"/>
    <lineage>
        <taxon>Eukaryota</taxon>
        <taxon>Metazoa</taxon>
        <taxon>Chordata</taxon>
        <taxon>Craniata</taxon>
        <taxon>Vertebrata</taxon>
        <taxon>Euteleostomi</taxon>
        <taxon>Mammalia</taxon>
        <taxon>Eutheria</taxon>
        <taxon>Euarchontoglires</taxon>
        <taxon>Primates</taxon>
        <taxon>Haplorrhini</taxon>
        <taxon>Platyrrhini</taxon>
        <taxon>Cebidae</taxon>
        <taxon>Callitrichinae</taxon>
        <taxon>Saguinus</taxon>
    </lineage>
</organism>
<proteinExistence type="predicted"/>
<evidence type="ECO:0000256" key="5">
    <source>
        <dbReference type="ARBA" id="ARBA00037562"/>
    </source>
</evidence>
<name>A0ABQ9U7P3_SAGOE</name>
<dbReference type="Proteomes" id="UP001266305">
    <property type="component" value="Unassembled WGS sequence"/>
</dbReference>
<comment type="function">
    <text evidence="5">Involved in the organization of myofibers. Together with KRT8, helps to link the contractile apparatus to dystrophin at the costameres of striated muscle.</text>
</comment>